<sequence>MRPQSHDAASPIQLCGNTTTATVGNPDSVTDKESPQHRVQDLAVFQPACPPTAHPGPMMGGTIPGLSLLGSELHTKQRRALAAPSVRSAHVLFPLNGTSEALAAKKGAYVAAFPLPVLSTHMSSLAGLPARTSQTCWLSGTAQRRETDTRILLS</sequence>
<organism evidence="2 3">
    <name type="scientific">Metarhizium humberi</name>
    <dbReference type="NCBI Taxonomy" id="2596975"/>
    <lineage>
        <taxon>Eukaryota</taxon>
        <taxon>Fungi</taxon>
        <taxon>Dikarya</taxon>
        <taxon>Ascomycota</taxon>
        <taxon>Pezizomycotina</taxon>
        <taxon>Sordariomycetes</taxon>
        <taxon>Hypocreomycetidae</taxon>
        <taxon>Hypocreales</taxon>
        <taxon>Clavicipitaceae</taxon>
        <taxon>Metarhizium</taxon>
    </lineage>
</organism>
<proteinExistence type="predicted"/>
<feature type="compositionally biased region" description="Polar residues" evidence="1">
    <location>
        <begin position="15"/>
        <end position="28"/>
    </location>
</feature>
<evidence type="ECO:0000256" key="1">
    <source>
        <dbReference type="SAM" id="MobiDB-lite"/>
    </source>
</evidence>
<dbReference type="Proteomes" id="UP000764110">
    <property type="component" value="Unassembled WGS sequence"/>
</dbReference>
<protein>
    <submittedName>
        <fullName evidence="2">Uncharacterized protein</fullName>
    </submittedName>
</protein>
<comment type="caution">
    <text evidence="2">The sequence shown here is derived from an EMBL/GenBank/DDBJ whole genome shotgun (WGS) entry which is preliminary data.</text>
</comment>
<evidence type="ECO:0000313" key="3">
    <source>
        <dbReference type="Proteomes" id="UP000764110"/>
    </source>
</evidence>
<feature type="region of interest" description="Disordered" evidence="1">
    <location>
        <begin position="1"/>
        <end position="37"/>
    </location>
</feature>
<keyword evidence="3" id="KW-1185">Reference proteome</keyword>
<gene>
    <name evidence="2" type="ORF">MHUMG1_07688</name>
</gene>
<accession>A0A9P8M945</accession>
<dbReference type="AlphaFoldDB" id="A0A9P8M945"/>
<reference evidence="2 3" key="1">
    <citation type="submission" date="2020-07" db="EMBL/GenBank/DDBJ databases">
        <title>Metarhizium humberi genome.</title>
        <authorList>
            <person name="Lysoe E."/>
        </authorList>
    </citation>
    <scope>NUCLEOTIDE SEQUENCE [LARGE SCALE GENOMIC DNA]</scope>
    <source>
        <strain evidence="2 3">ESALQ1638</strain>
    </source>
</reference>
<name>A0A9P8M945_9HYPO</name>
<evidence type="ECO:0000313" key="2">
    <source>
        <dbReference type="EMBL" id="KAH0594340.1"/>
    </source>
</evidence>
<dbReference type="EMBL" id="JACEFI010000016">
    <property type="protein sequence ID" value="KAH0594340.1"/>
    <property type="molecule type" value="Genomic_DNA"/>
</dbReference>